<feature type="non-terminal residue" evidence="2">
    <location>
        <position position="257"/>
    </location>
</feature>
<feature type="compositionally biased region" description="Low complexity" evidence="1">
    <location>
        <begin position="158"/>
        <end position="179"/>
    </location>
</feature>
<protein>
    <submittedName>
        <fullName evidence="2">Uncharacterized protein</fullName>
    </submittedName>
</protein>
<feature type="non-terminal residue" evidence="2">
    <location>
        <position position="1"/>
    </location>
</feature>
<feature type="region of interest" description="Disordered" evidence="1">
    <location>
        <begin position="1"/>
        <end position="257"/>
    </location>
</feature>
<feature type="compositionally biased region" description="Basic and acidic residues" evidence="1">
    <location>
        <begin position="196"/>
        <end position="215"/>
    </location>
</feature>
<feature type="compositionally biased region" description="Basic and acidic residues" evidence="1">
    <location>
        <begin position="1"/>
        <end position="16"/>
    </location>
</feature>
<sequence>APPVEAEKDRSKKAEVETLQSPSKVTGKVSTAAEEHPASDSPVTLQPVLPPPPPSSKNHEKFDTPEEPLSSLSNLSTPNGGVEEKQESKIEQEKPKSESEDVWEPPAWGQEPASTPAVDAELDYDGILGDSSWEAEDTGNAGKSSGLREREAEVPDSPAVFSSEKAAAAASPLKAPSPAGEDIGWGALLSNDEWGEQEKDWTMVAGGKDDSHSREEEEASKTAQTPHSPSSSPLPAPAIPLDSRPDVEEKEGELIRE</sequence>
<accession>A0A7J6T4A6</accession>
<name>A0A7J6T4A6_PEROL</name>
<evidence type="ECO:0000256" key="1">
    <source>
        <dbReference type="SAM" id="MobiDB-lite"/>
    </source>
</evidence>
<dbReference type="EMBL" id="JABANM010010519">
    <property type="protein sequence ID" value="KAF4739246.1"/>
    <property type="molecule type" value="Genomic_DNA"/>
</dbReference>
<feature type="compositionally biased region" description="Basic and acidic residues" evidence="1">
    <location>
        <begin position="243"/>
        <end position="257"/>
    </location>
</feature>
<dbReference type="Proteomes" id="UP000574390">
    <property type="component" value="Unassembled WGS sequence"/>
</dbReference>
<organism evidence="2 3">
    <name type="scientific">Perkinsus olseni</name>
    <name type="common">Perkinsus atlanticus</name>
    <dbReference type="NCBI Taxonomy" id="32597"/>
    <lineage>
        <taxon>Eukaryota</taxon>
        <taxon>Sar</taxon>
        <taxon>Alveolata</taxon>
        <taxon>Perkinsozoa</taxon>
        <taxon>Perkinsea</taxon>
        <taxon>Perkinsida</taxon>
        <taxon>Perkinsidae</taxon>
        <taxon>Perkinsus</taxon>
    </lineage>
</organism>
<feature type="compositionally biased region" description="Low complexity" evidence="1">
    <location>
        <begin position="67"/>
        <end position="79"/>
    </location>
</feature>
<evidence type="ECO:0000313" key="2">
    <source>
        <dbReference type="EMBL" id="KAF4739246.1"/>
    </source>
</evidence>
<proteinExistence type="predicted"/>
<reference evidence="2 3" key="1">
    <citation type="submission" date="2020-04" db="EMBL/GenBank/DDBJ databases">
        <title>Perkinsus olseni comparative genomics.</title>
        <authorList>
            <person name="Bogema D.R."/>
        </authorList>
    </citation>
    <scope>NUCLEOTIDE SEQUENCE [LARGE SCALE GENOMIC DNA]</scope>
    <source>
        <strain evidence="2">ATCC PRA-205</strain>
    </source>
</reference>
<dbReference type="AlphaFoldDB" id="A0A7J6T4A6"/>
<feature type="compositionally biased region" description="Basic and acidic residues" evidence="1">
    <location>
        <begin position="82"/>
        <end position="99"/>
    </location>
</feature>
<comment type="caution">
    <text evidence="2">The sequence shown here is derived from an EMBL/GenBank/DDBJ whole genome shotgun (WGS) entry which is preliminary data.</text>
</comment>
<evidence type="ECO:0000313" key="3">
    <source>
        <dbReference type="Proteomes" id="UP000574390"/>
    </source>
</evidence>
<gene>
    <name evidence="2" type="ORF">FOZ62_006039</name>
</gene>